<evidence type="ECO:0000313" key="7">
    <source>
        <dbReference type="EMBL" id="CCG55734.1"/>
    </source>
</evidence>
<dbReference type="HOGENOM" id="CLU_028880_3_1_12"/>
<comment type="subcellular location">
    <subcellularLocation>
        <location evidence="1">Cell membrane</location>
        <topology evidence="1">Multi-pass membrane protein</topology>
    </subcellularLocation>
</comment>
<feature type="transmembrane region" description="Helical" evidence="6">
    <location>
        <begin position="288"/>
        <end position="307"/>
    </location>
</feature>
<dbReference type="AlphaFoldDB" id="K0JG65"/>
<dbReference type="EMBL" id="HE793032">
    <property type="protein sequence ID" value="CCG55734.1"/>
    <property type="molecule type" value="Genomic_DNA"/>
</dbReference>
<sequence length="329" mass="34815">MIKLKNYSRELAVLAAILILIIVFTILDRSYLTIANLIDIVELATINSLIAIGITFTIITGGIDLSVGSIFAIVIVWVGHLTVLSVNPILAIILGCILGLLMGIVNGVLITKMHLQPFIATLGTMSVYRGLAYVLTGGWPIIGVPNNFRYIFISNFLSGIPYSVILMLIFAFITHIILKKLRVGNYLFAIGGNEEAAKLSGVNVDITKITAYAMCGLGSALAGMVMLANLGTGEPATGQGYELEAIAAAAIGGASLSGGKGSIIGTLLGALLLASLKIGLIVIGVDTFYQFIVTGAIIVIAAYFEIIQKKLSAFILRNKLTKNENKVVN</sequence>
<feature type="transmembrane region" description="Helical" evidence="6">
    <location>
        <begin position="148"/>
        <end position="173"/>
    </location>
</feature>
<dbReference type="PANTHER" id="PTHR32196">
    <property type="entry name" value="ABC TRANSPORTER PERMEASE PROTEIN YPHD-RELATED-RELATED"/>
    <property type="match status" value="1"/>
</dbReference>
<dbReference type="RefSeq" id="WP_014932241.1">
    <property type="nucleotide sequence ID" value="NC_018604.1"/>
</dbReference>
<dbReference type="CDD" id="cd06579">
    <property type="entry name" value="TM_PBP1_transp_AraH_like"/>
    <property type="match status" value="1"/>
</dbReference>
<feature type="transmembrane region" description="Helical" evidence="6">
    <location>
        <begin position="89"/>
        <end position="111"/>
    </location>
</feature>
<evidence type="ECO:0000256" key="4">
    <source>
        <dbReference type="ARBA" id="ARBA00022989"/>
    </source>
</evidence>
<evidence type="ECO:0000256" key="5">
    <source>
        <dbReference type="ARBA" id="ARBA00023136"/>
    </source>
</evidence>
<gene>
    <name evidence="7" type="primary">rbsC</name>
    <name evidence="7" type="ORF">WESB_0262</name>
</gene>
<dbReference type="InterPro" id="IPR001851">
    <property type="entry name" value="ABC_transp_permease"/>
</dbReference>
<dbReference type="Proteomes" id="UP000003759">
    <property type="component" value="Chromosome"/>
</dbReference>
<proteinExistence type="predicted"/>
<feature type="transmembrane region" description="Helical" evidence="6">
    <location>
        <begin position="65"/>
        <end position="83"/>
    </location>
</feature>
<reference evidence="7 8" key="1">
    <citation type="journal article" date="2012" name="BMC Genomics">
        <title>Comparative genomics of Brachyspira pilosicoli strains: genome rearrangements, reductions and correlation of genetic compliment with phenotypic diversity.</title>
        <authorList>
            <person name="Mappley L.J."/>
            <person name="Black M.L."/>
            <person name="Abuoun M."/>
            <person name="Darby A.C."/>
            <person name="Woodward M.J."/>
            <person name="Parkhill J."/>
            <person name="Turner A.K."/>
            <person name="Bellgard M.I."/>
            <person name="La T."/>
            <person name="Phillips N.D."/>
            <person name="La Ragione R.M."/>
            <person name="Hampson D.J."/>
        </authorList>
    </citation>
    <scope>NUCLEOTIDE SEQUENCE [LARGE SCALE GENOMIC DNA]</scope>
    <source>
        <strain evidence="7">WesB</strain>
    </source>
</reference>
<evidence type="ECO:0000256" key="2">
    <source>
        <dbReference type="ARBA" id="ARBA00022475"/>
    </source>
</evidence>
<accession>K0JG65</accession>
<dbReference type="PATRIC" id="fig|1161918.5.peg.1001"/>
<keyword evidence="5 6" id="KW-0472">Membrane</keyword>
<evidence type="ECO:0000256" key="3">
    <source>
        <dbReference type="ARBA" id="ARBA00022692"/>
    </source>
</evidence>
<dbReference type="KEGG" id="bpw:WESB_0262"/>
<keyword evidence="4 6" id="KW-1133">Transmembrane helix</keyword>
<evidence type="ECO:0000313" key="8">
    <source>
        <dbReference type="Proteomes" id="UP000003759"/>
    </source>
</evidence>
<dbReference type="PANTHER" id="PTHR32196:SF72">
    <property type="entry name" value="RIBOSE IMPORT PERMEASE PROTEIN RBSC"/>
    <property type="match status" value="1"/>
</dbReference>
<dbReference type="GO" id="GO:0022857">
    <property type="term" value="F:transmembrane transporter activity"/>
    <property type="evidence" value="ECO:0007669"/>
    <property type="project" value="InterPro"/>
</dbReference>
<feature type="transmembrane region" description="Helical" evidence="6">
    <location>
        <begin position="118"/>
        <end position="142"/>
    </location>
</feature>
<feature type="transmembrane region" description="Helical" evidence="6">
    <location>
        <begin position="263"/>
        <end position="282"/>
    </location>
</feature>
<protein>
    <submittedName>
        <fullName evidence="7">Ribose transport system permease protein rbsC</fullName>
    </submittedName>
</protein>
<dbReference type="GO" id="GO:0005886">
    <property type="term" value="C:plasma membrane"/>
    <property type="evidence" value="ECO:0007669"/>
    <property type="project" value="UniProtKB-SubCell"/>
</dbReference>
<dbReference type="Pfam" id="PF02653">
    <property type="entry name" value="BPD_transp_2"/>
    <property type="match status" value="1"/>
</dbReference>
<keyword evidence="3 6" id="KW-0812">Transmembrane</keyword>
<keyword evidence="2" id="KW-1003">Cell membrane</keyword>
<organism evidence="7 8">
    <name type="scientific">Brachyspira pilosicoli WesB</name>
    <dbReference type="NCBI Taxonomy" id="1161918"/>
    <lineage>
        <taxon>Bacteria</taxon>
        <taxon>Pseudomonadati</taxon>
        <taxon>Spirochaetota</taxon>
        <taxon>Spirochaetia</taxon>
        <taxon>Brachyspirales</taxon>
        <taxon>Brachyspiraceae</taxon>
        <taxon>Brachyspira</taxon>
    </lineage>
</organism>
<name>K0JG65_BRAPL</name>
<evidence type="ECO:0000256" key="1">
    <source>
        <dbReference type="ARBA" id="ARBA00004651"/>
    </source>
</evidence>
<evidence type="ECO:0000256" key="6">
    <source>
        <dbReference type="SAM" id="Phobius"/>
    </source>
</evidence>
<feature type="transmembrane region" description="Helical" evidence="6">
    <location>
        <begin position="12"/>
        <end position="31"/>
    </location>
</feature>